<evidence type="ECO:0000313" key="2">
    <source>
        <dbReference type="EMBL" id="BCI88520.1"/>
    </source>
</evidence>
<dbReference type="EMBL" id="AP023343">
    <property type="protein sequence ID" value="BCI88520.1"/>
    <property type="molecule type" value="Genomic_DNA"/>
</dbReference>
<evidence type="ECO:0000256" key="1">
    <source>
        <dbReference type="SAM" id="MobiDB-lite"/>
    </source>
</evidence>
<dbReference type="AlphaFoldDB" id="A0A7G1ICM0"/>
<evidence type="ECO:0000313" key="3">
    <source>
        <dbReference type="Proteomes" id="UP000516380"/>
    </source>
</evidence>
<name>A0A7G1ICM0_MYCKA</name>
<gene>
    <name evidence="2" type="ORF">NIIDMKKI_37260</name>
</gene>
<protein>
    <submittedName>
        <fullName evidence="2">Uncharacterized protein</fullName>
    </submittedName>
</protein>
<organism evidence="2 3">
    <name type="scientific">Mycobacterium kansasii</name>
    <dbReference type="NCBI Taxonomy" id="1768"/>
    <lineage>
        <taxon>Bacteria</taxon>
        <taxon>Bacillati</taxon>
        <taxon>Actinomycetota</taxon>
        <taxon>Actinomycetes</taxon>
        <taxon>Mycobacteriales</taxon>
        <taxon>Mycobacteriaceae</taxon>
        <taxon>Mycobacterium</taxon>
    </lineage>
</organism>
<dbReference type="Proteomes" id="UP000516380">
    <property type="component" value="Chromosome"/>
</dbReference>
<feature type="region of interest" description="Disordered" evidence="1">
    <location>
        <begin position="55"/>
        <end position="84"/>
    </location>
</feature>
<reference evidence="2 3" key="1">
    <citation type="submission" date="2020-07" db="EMBL/GenBank/DDBJ databases">
        <title>Mycobacterium kansasii (former subtype) with zoonotic potential isolated from diseased indoor pet cat, Japan.</title>
        <authorList>
            <person name="Fukano H."/>
            <person name="Terazono T."/>
            <person name="Hoshino Y."/>
        </authorList>
    </citation>
    <scope>NUCLEOTIDE SEQUENCE [LARGE SCALE GENOMIC DNA]</scope>
    <source>
        <strain evidence="2 3">Kuro-I</strain>
    </source>
</reference>
<proteinExistence type="predicted"/>
<keyword evidence="3" id="KW-1185">Reference proteome</keyword>
<sequence length="124" mass="12539">MDGGTVTIDVDVDVDAGSDGALVGVAAFRLDGERLVDATQIAPAKSTAHIRYPVTSPRMAANRPRSPVRRIRGNARCPSTTAAGGIGTARIADSTANVSKLAFWTGGVGNALPPTCHGSPPGCG</sequence>
<accession>A0A7G1ICM0</accession>